<name>A0A8E2AX37_9APHY</name>
<dbReference type="InterPro" id="IPR001763">
    <property type="entry name" value="Rhodanese-like_dom"/>
</dbReference>
<dbReference type="PROSITE" id="PS50206">
    <property type="entry name" value="RHODANESE_3"/>
    <property type="match status" value="1"/>
</dbReference>
<gene>
    <name evidence="2" type="ORF">OBBRIDRAFT_782273</name>
</gene>
<dbReference type="Pfam" id="PF00581">
    <property type="entry name" value="Rhodanese"/>
    <property type="match status" value="1"/>
</dbReference>
<reference evidence="2 3" key="1">
    <citation type="submission" date="2016-07" db="EMBL/GenBank/DDBJ databases">
        <title>Draft genome of the white-rot fungus Obba rivulosa 3A-2.</title>
        <authorList>
            <consortium name="DOE Joint Genome Institute"/>
            <person name="Miettinen O."/>
            <person name="Riley R."/>
            <person name="Acob R."/>
            <person name="Barry K."/>
            <person name="Cullen D."/>
            <person name="De Vries R."/>
            <person name="Hainaut M."/>
            <person name="Hatakka A."/>
            <person name="Henrissat B."/>
            <person name="Hilden K."/>
            <person name="Kuo R."/>
            <person name="Labutti K."/>
            <person name="Lipzen A."/>
            <person name="Makela M.R."/>
            <person name="Sandor L."/>
            <person name="Spatafora J.W."/>
            <person name="Grigoriev I.V."/>
            <person name="Hibbett D.S."/>
        </authorList>
    </citation>
    <scope>NUCLEOTIDE SEQUENCE [LARGE SCALE GENOMIC DNA]</scope>
    <source>
        <strain evidence="2 3">3A-2</strain>
    </source>
</reference>
<sequence length="341" mass="37247">MEDDITSSSSSTLSYGQVITRNSVGVALPIPHGSQNSHDESPPLRTLDDVRDQVATTIAVRTLRDAETVDACKVGVYFTLDRAADNQFLGQIASALRRLCRLHAKPYLFALGVPSRGPALSASPLLICGSSERAVESAGLLVRTKLLNRVESERFDSVRTHWVARVRDLASSSFDAAALWDAVCKAARAPIDPLVPPPGSRSIAQILADARARLERLTPQRAYEALTDTSRPWPVVLVDIRPEAQRQVEGGIRGAMIIERNVLEWRFDPQCPHRLSVADRYDLQVVIFCQESFTSSLAAASLHDLGMLQATDIIGGFAAWKEARLPLEVEIAPSIVASFDD</sequence>
<dbReference type="InterPro" id="IPR036873">
    <property type="entry name" value="Rhodanese-like_dom_sf"/>
</dbReference>
<protein>
    <submittedName>
        <fullName evidence="2">Rhodanese-like protein</fullName>
    </submittedName>
</protein>
<dbReference type="Gene3D" id="3.40.250.10">
    <property type="entry name" value="Rhodanese-like domain"/>
    <property type="match status" value="1"/>
</dbReference>
<dbReference type="OrthoDB" id="566238at2759"/>
<dbReference type="Proteomes" id="UP000250043">
    <property type="component" value="Unassembled WGS sequence"/>
</dbReference>
<dbReference type="EMBL" id="KV722502">
    <property type="protein sequence ID" value="OCH87015.1"/>
    <property type="molecule type" value="Genomic_DNA"/>
</dbReference>
<dbReference type="AlphaFoldDB" id="A0A8E2AX37"/>
<evidence type="ECO:0000313" key="2">
    <source>
        <dbReference type="EMBL" id="OCH87015.1"/>
    </source>
</evidence>
<feature type="domain" description="Rhodanese" evidence="1">
    <location>
        <begin position="235"/>
        <end position="329"/>
    </location>
</feature>
<accession>A0A8E2AX37</accession>
<dbReference type="SUPFAM" id="SSF52821">
    <property type="entry name" value="Rhodanese/Cell cycle control phosphatase"/>
    <property type="match status" value="1"/>
</dbReference>
<organism evidence="2 3">
    <name type="scientific">Obba rivulosa</name>
    <dbReference type="NCBI Taxonomy" id="1052685"/>
    <lineage>
        <taxon>Eukaryota</taxon>
        <taxon>Fungi</taxon>
        <taxon>Dikarya</taxon>
        <taxon>Basidiomycota</taxon>
        <taxon>Agaricomycotina</taxon>
        <taxon>Agaricomycetes</taxon>
        <taxon>Polyporales</taxon>
        <taxon>Gelatoporiaceae</taxon>
        <taxon>Obba</taxon>
    </lineage>
</organism>
<dbReference type="SMART" id="SM00450">
    <property type="entry name" value="RHOD"/>
    <property type="match status" value="1"/>
</dbReference>
<proteinExistence type="predicted"/>
<evidence type="ECO:0000259" key="1">
    <source>
        <dbReference type="PROSITE" id="PS50206"/>
    </source>
</evidence>
<keyword evidence="3" id="KW-1185">Reference proteome</keyword>
<evidence type="ECO:0000313" key="3">
    <source>
        <dbReference type="Proteomes" id="UP000250043"/>
    </source>
</evidence>